<evidence type="ECO:0008006" key="2">
    <source>
        <dbReference type="Google" id="ProtNLM"/>
    </source>
</evidence>
<dbReference type="AlphaFoldDB" id="X1GL63"/>
<sequence length="351" mass="40944">MKISLIGTTNRNYGGDAYENMIAEVLSKEFDVKFISTGVKIKNKFKYLEAPFILWRIFKTSRKKEFDVIIRNFTTSLCLNKKPVKNIAIIHHIDNSTQFFIIGIIRFFLEKIIFCNIKKCDIVVTISKCWENYFKQKGYKNIYRIYNAFNLDDFKFTIEEIELLKKKYNLTEKPIVYIGNCQKAKGVLESYNILKDLDVHLVTSGKPRIKISARNLELNYRDYLLLLRSSSVVVAMSKFKEGWNRTVHEAMLCKTPVIGSGTGGMRTHSQTHLSTFTKRHIRGHAKIIKKYSGNSRSQKFLLVSFFPPKIYVQLSNFKNIIMNKIKLLLNPEIKKDIKLIKETLRREGIKI</sequence>
<dbReference type="Gene3D" id="3.40.50.2000">
    <property type="entry name" value="Glycogen Phosphorylase B"/>
    <property type="match status" value="2"/>
</dbReference>
<name>X1GL63_9ZZZZ</name>
<gene>
    <name evidence="1" type="ORF">S03H2_14735</name>
</gene>
<protein>
    <recommendedName>
        <fullName evidence="2">Glycosyl transferase family 1 domain-containing protein</fullName>
    </recommendedName>
</protein>
<proteinExistence type="predicted"/>
<dbReference type="EMBL" id="BARU01007481">
    <property type="protein sequence ID" value="GAH45565.1"/>
    <property type="molecule type" value="Genomic_DNA"/>
</dbReference>
<organism evidence="1">
    <name type="scientific">marine sediment metagenome</name>
    <dbReference type="NCBI Taxonomy" id="412755"/>
    <lineage>
        <taxon>unclassified sequences</taxon>
        <taxon>metagenomes</taxon>
        <taxon>ecological metagenomes</taxon>
    </lineage>
</organism>
<accession>X1GL63</accession>
<dbReference type="Pfam" id="PF13692">
    <property type="entry name" value="Glyco_trans_1_4"/>
    <property type="match status" value="1"/>
</dbReference>
<comment type="caution">
    <text evidence="1">The sequence shown here is derived from an EMBL/GenBank/DDBJ whole genome shotgun (WGS) entry which is preliminary data.</text>
</comment>
<dbReference type="SUPFAM" id="SSF53756">
    <property type="entry name" value="UDP-Glycosyltransferase/glycogen phosphorylase"/>
    <property type="match status" value="1"/>
</dbReference>
<evidence type="ECO:0000313" key="1">
    <source>
        <dbReference type="EMBL" id="GAH45565.1"/>
    </source>
</evidence>
<reference evidence="1" key="1">
    <citation type="journal article" date="2014" name="Front. Microbiol.">
        <title>High frequency of phylogenetically diverse reductive dehalogenase-homologous genes in deep subseafloor sedimentary metagenomes.</title>
        <authorList>
            <person name="Kawai M."/>
            <person name="Futagami T."/>
            <person name="Toyoda A."/>
            <person name="Takaki Y."/>
            <person name="Nishi S."/>
            <person name="Hori S."/>
            <person name="Arai W."/>
            <person name="Tsubouchi T."/>
            <person name="Morono Y."/>
            <person name="Uchiyama I."/>
            <person name="Ito T."/>
            <person name="Fujiyama A."/>
            <person name="Inagaki F."/>
            <person name="Takami H."/>
        </authorList>
    </citation>
    <scope>NUCLEOTIDE SEQUENCE</scope>
    <source>
        <strain evidence="1">Expedition CK06-06</strain>
    </source>
</reference>